<evidence type="ECO:0000259" key="7">
    <source>
        <dbReference type="Pfam" id="PF13087"/>
    </source>
</evidence>
<dbReference type="STRING" id="1387277.SAMN06295998_10513"/>
<dbReference type="CDD" id="cd18808">
    <property type="entry name" value="SF1_C_Upf1"/>
    <property type="match status" value="1"/>
</dbReference>
<sequence>MKQAFSENLIALYDGPIRTAKALESMALGDLDGDDRDAVQRRRDQLQKALFRQCEVHSVELGDDLFNMTAASVQKAGLSHLMQQFDVRDRDATHRLLRAAALADDWGNALTNNRRNLEQFFVGSRALVCGTCVGLGDGKLNIKGRRFDLVVIDEAARATAGELMVAMQSAHRVLLVGDQKQLLPQIPREVLDHVSRTIQIDENFILESDFARAFRSEYGRKVARSLKTQYRMAPKIGDLVSKIFYSDVGLETGRSAPPEIYRSLKWPFDEEVTWVDVGGASAREMRKGTSYTNESEADAIVQCLEELSRDSVFLDEVVRTLREEEPLVGVICMYGAQRDLLANRIASSGISERLMRRVKIGTVDSYQGKENRIILLSLVRSNEFGQSGFVDNENRINVALSRAMERLVIFGSSDMFRSGKSKLSDTFRLIEMDGRVHGLPNTSLAAE</sequence>
<dbReference type="GO" id="GO:0016787">
    <property type="term" value="F:hydrolase activity"/>
    <property type="evidence" value="ECO:0007669"/>
    <property type="project" value="UniProtKB-KW"/>
</dbReference>
<dbReference type="InterPro" id="IPR050534">
    <property type="entry name" value="Coronavir_polyprotein_1ab"/>
</dbReference>
<feature type="domain" description="DNA2/NAM7 helicase helicase" evidence="6">
    <location>
        <begin position="59"/>
        <end position="185"/>
    </location>
</feature>
<dbReference type="Gene3D" id="3.40.50.300">
    <property type="entry name" value="P-loop containing nucleotide triphosphate hydrolases"/>
    <property type="match status" value="2"/>
</dbReference>
<gene>
    <name evidence="8" type="ORF">SAMN06295998_10513</name>
</gene>
<keyword evidence="3" id="KW-0378">Hydrolase</keyword>
<dbReference type="InterPro" id="IPR027417">
    <property type="entry name" value="P-loop_NTPase"/>
</dbReference>
<dbReference type="Proteomes" id="UP000192330">
    <property type="component" value="Unassembled WGS sequence"/>
</dbReference>
<keyword evidence="9" id="KW-1185">Reference proteome</keyword>
<dbReference type="Pfam" id="PF13086">
    <property type="entry name" value="AAA_11"/>
    <property type="match status" value="1"/>
</dbReference>
<dbReference type="EMBL" id="FWYD01000005">
    <property type="protein sequence ID" value="SMC76809.1"/>
    <property type="molecule type" value="Genomic_DNA"/>
</dbReference>
<protein>
    <submittedName>
        <fullName evidence="8">AAA domain-containing protein</fullName>
    </submittedName>
</protein>
<evidence type="ECO:0000256" key="3">
    <source>
        <dbReference type="ARBA" id="ARBA00022801"/>
    </source>
</evidence>
<reference evidence="8 9" key="1">
    <citation type="submission" date="2017-04" db="EMBL/GenBank/DDBJ databases">
        <authorList>
            <person name="Afonso C.L."/>
            <person name="Miller P.J."/>
            <person name="Scott M.A."/>
            <person name="Spackman E."/>
            <person name="Goraichik I."/>
            <person name="Dimitrov K.M."/>
            <person name="Suarez D.L."/>
            <person name="Swayne D.E."/>
        </authorList>
    </citation>
    <scope>NUCLEOTIDE SEQUENCE [LARGE SCALE GENOMIC DNA]</scope>
    <source>
        <strain evidence="8 9">CGMCC 1.12644</strain>
    </source>
</reference>
<dbReference type="GO" id="GO:0005524">
    <property type="term" value="F:ATP binding"/>
    <property type="evidence" value="ECO:0007669"/>
    <property type="project" value="UniProtKB-KW"/>
</dbReference>
<dbReference type="OrthoDB" id="9757917at2"/>
<name>A0A1W2BV76_9RHOB</name>
<evidence type="ECO:0000256" key="4">
    <source>
        <dbReference type="ARBA" id="ARBA00022806"/>
    </source>
</evidence>
<keyword evidence="4" id="KW-0347">Helicase</keyword>
<evidence type="ECO:0000256" key="2">
    <source>
        <dbReference type="ARBA" id="ARBA00022741"/>
    </source>
</evidence>
<keyword evidence="5" id="KW-0067">ATP-binding</keyword>
<dbReference type="InterPro" id="IPR047187">
    <property type="entry name" value="SF1_C_Upf1"/>
</dbReference>
<evidence type="ECO:0000313" key="8">
    <source>
        <dbReference type="EMBL" id="SMC76809.1"/>
    </source>
</evidence>
<dbReference type="AlphaFoldDB" id="A0A1W2BV76"/>
<evidence type="ECO:0000256" key="5">
    <source>
        <dbReference type="ARBA" id="ARBA00022840"/>
    </source>
</evidence>
<dbReference type="InterPro" id="IPR041677">
    <property type="entry name" value="DNA2/NAM7_AAA_11"/>
</dbReference>
<evidence type="ECO:0000259" key="6">
    <source>
        <dbReference type="Pfam" id="PF13086"/>
    </source>
</evidence>
<comment type="similarity">
    <text evidence="1">Belongs to the DNA2/NAM7 helicase family.</text>
</comment>
<dbReference type="PANTHER" id="PTHR43788:SF8">
    <property type="entry name" value="DNA-BINDING PROTEIN SMUBP-2"/>
    <property type="match status" value="1"/>
</dbReference>
<dbReference type="InterPro" id="IPR041679">
    <property type="entry name" value="DNA2/NAM7-like_C"/>
</dbReference>
<evidence type="ECO:0000256" key="1">
    <source>
        <dbReference type="ARBA" id="ARBA00007913"/>
    </source>
</evidence>
<dbReference type="PANTHER" id="PTHR43788">
    <property type="entry name" value="DNA2/NAM7 HELICASE FAMILY MEMBER"/>
    <property type="match status" value="1"/>
</dbReference>
<keyword evidence="2" id="KW-0547">Nucleotide-binding</keyword>
<dbReference type="SUPFAM" id="SSF52540">
    <property type="entry name" value="P-loop containing nucleoside triphosphate hydrolases"/>
    <property type="match status" value="1"/>
</dbReference>
<evidence type="ECO:0000313" key="9">
    <source>
        <dbReference type="Proteomes" id="UP000192330"/>
    </source>
</evidence>
<dbReference type="GO" id="GO:0043139">
    <property type="term" value="F:5'-3' DNA helicase activity"/>
    <property type="evidence" value="ECO:0007669"/>
    <property type="project" value="TreeGrafter"/>
</dbReference>
<proteinExistence type="inferred from homology"/>
<dbReference type="Pfam" id="PF13087">
    <property type="entry name" value="AAA_12"/>
    <property type="match status" value="1"/>
</dbReference>
<organism evidence="8 9">
    <name type="scientific">Primorskyibacter flagellatus</name>
    <dbReference type="NCBI Taxonomy" id="1387277"/>
    <lineage>
        <taxon>Bacteria</taxon>
        <taxon>Pseudomonadati</taxon>
        <taxon>Pseudomonadota</taxon>
        <taxon>Alphaproteobacteria</taxon>
        <taxon>Rhodobacterales</taxon>
        <taxon>Roseobacteraceae</taxon>
        <taxon>Primorskyibacter</taxon>
    </lineage>
</organism>
<accession>A0A1W2BV76</accession>
<feature type="domain" description="DNA2/NAM7 helicase-like C-terminal" evidence="7">
    <location>
        <begin position="208"/>
        <end position="413"/>
    </location>
</feature>